<proteinExistence type="predicted"/>
<evidence type="ECO:0000313" key="4">
    <source>
        <dbReference type="Proteomes" id="UP000002071"/>
    </source>
</evidence>
<feature type="transmembrane region" description="Helical" evidence="1">
    <location>
        <begin position="39"/>
        <end position="60"/>
    </location>
</feature>
<dbReference type="Proteomes" id="UP000002071">
    <property type="component" value="Chromosome"/>
</dbReference>
<protein>
    <recommendedName>
        <fullName evidence="2">Archaeal histidine kinase 4TM domain-containing protein</fullName>
    </recommendedName>
</protein>
<dbReference type="STRING" id="519442.Huta_2326"/>
<feature type="transmembrane region" description="Helical" evidence="1">
    <location>
        <begin position="103"/>
        <end position="124"/>
    </location>
</feature>
<dbReference type="AlphaFoldDB" id="C7NVH0"/>
<feature type="transmembrane region" description="Helical" evidence="1">
    <location>
        <begin position="72"/>
        <end position="91"/>
    </location>
</feature>
<accession>C7NVH0</accession>
<keyword evidence="1" id="KW-0812">Transmembrane</keyword>
<organism evidence="3 4">
    <name type="scientific">Halorhabdus utahensis (strain DSM 12940 / JCM 11049 / AX-2)</name>
    <dbReference type="NCBI Taxonomy" id="519442"/>
    <lineage>
        <taxon>Archaea</taxon>
        <taxon>Methanobacteriati</taxon>
        <taxon>Methanobacteriota</taxon>
        <taxon>Stenosarchaea group</taxon>
        <taxon>Halobacteria</taxon>
        <taxon>Halobacteriales</taxon>
        <taxon>Haloarculaceae</taxon>
        <taxon>Halorhabdus</taxon>
    </lineage>
</organism>
<feature type="domain" description="Archaeal histidine kinase 4TM" evidence="2">
    <location>
        <begin position="11"/>
        <end position="133"/>
    </location>
</feature>
<dbReference type="Pfam" id="PF16926">
    <property type="entry name" value="HisKA_4TM"/>
    <property type="match status" value="1"/>
</dbReference>
<dbReference type="HOGENOM" id="CLU_762089_0_0_2"/>
<feature type="transmembrane region" description="Helical" evidence="1">
    <location>
        <begin position="7"/>
        <end position="27"/>
    </location>
</feature>
<dbReference type="OrthoDB" id="242176at2157"/>
<dbReference type="EMBL" id="CP001687">
    <property type="protein sequence ID" value="ACV12493.1"/>
    <property type="molecule type" value="Genomic_DNA"/>
</dbReference>
<dbReference type="GeneID" id="8384625"/>
<dbReference type="eggNOG" id="arCOG06193">
    <property type="taxonomic scope" value="Archaea"/>
</dbReference>
<dbReference type="RefSeq" id="WP_015790060.1">
    <property type="nucleotide sequence ID" value="NC_013158.1"/>
</dbReference>
<keyword evidence="4" id="KW-1185">Reference proteome</keyword>
<dbReference type="InterPro" id="IPR031623">
    <property type="entry name" value="HisKA_4TM"/>
</dbReference>
<dbReference type="KEGG" id="hut:Huta_2326"/>
<keyword evidence="1" id="KW-1133">Transmembrane helix</keyword>
<evidence type="ECO:0000313" key="3">
    <source>
        <dbReference type="EMBL" id="ACV12493.1"/>
    </source>
</evidence>
<evidence type="ECO:0000256" key="1">
    <source>
        <dbReference type="SAM" id="Phobius"/>
    </source>
</evidence>
<evidence type="ECO:0000259" key="2">
    <source>
        <dbReference type="Pfam" id="PF16926"/>
    </source>
</evidence>
<sequence length="363" mass="39115">MQTRQVATVLVVGGAGLVSFAVVHFLIHEINTVPTAHIVTNLVVAGGAGVGLVYVGYWLSEQSFSPSRNRRILAWTALGAVSLLMVFVVAQPLVQDAVTFEEFLHIVQVSIGMGSLFGATIGAFEARALTRAEEATRAESRLASMEDERDRWNELTTVLRHYVNNSVTVINFALDELQRSVNEGAVRRDADGVRDDIDTIEDRVKTIETVAEHVDQLGPANGTAGISPVADLCAVIERASQTTALDVGVSVATFEEGPDVLAGDSIEKDVALLLEALASVTEGDGRIDCECERKNGHLVVRFTATPATLPPDVEAALFEPVTRHSGLKLYLAERSIDAYADLRLVSTDDRTVTFAVDFESVPE</sequence>
<name>C7NVH0_HALUD</name>
<reference evidence="3 4" key="1">
    <citation type="journal article" date="2009" name="Stand. Genomic Sci.">
        <title>Complete genome sequence of Halorhabdus utahensis type strain (AX-2).</title>
        <authorList>
            <person name="Anderson I."/>
            <person name="Tindall B.J."/>
            <person name="Pomrenke H."/>
            <person name="Goker M."/>
            <person name="Lapidus A."/>
            <person name="Nolan M."/>
            <person name="Copeland A."/>
            <person name="Glavina Del Rio T."/>
            <person name="Chen F."/>
            <person name="Tice H."/>
            <person name="Cheng J.F."/>
            <person name="Lucas S."/>
            <person name="Chertkov O."/>
            <person name="Bruce D."/>
            <person name="Brettin T."/>
            <person name="Detter J.C."/>
            <person name="Han C."/>
            <person name="Goodwin L."/>
            <person name="Land M."/>
            <person name="Hauser L."/>
            <person name="Chang Y.J."/>
            <person name="Jeffries C.D."/>
            <person name="Pitluck S."/>
            <person name="Pati A."/>
            <person name="Mavromatis K."/>
            <person name="Ivanova N."/>
            <person name="Ovchinnikova G."/>
            <person name="Chen A."/>
            <person name="Palaniappan K."/>
            <person name="Chain P."/>
            <person name="Rohde M."/>
            <person name="Bristow J."/>
            <person name="Eisen J.A."/>
            <person name="Markowitz V."/>
            <person name="Hugenholtz P."/>
            <person name="Kyrpides N.C."/>
            <person name="Klenk H.P."/>
        </authorList>
    </citation>
    <scope>NUCLEOTIDE SEQUENCE [LARGE SCALE GENOMIC DNA]</scope>
    <source>
        <strain evidence="4">DSM 12940 / JCM 11049 / AX-2</strain>
    </source>
</reference>
<gene>
    <name evidence="3" type="ordered locus">Huta_2326</name>
</gene>
<keyword evidence="1" id="KW-0472">Membrane</keyword>